<feature type="region of interest" description="Disordered" evidence="1">
    <location>
        <begin position="68"/>
        <end position="87"/>
    </location>
</feature>
<evidence type="ECO:0000313" key="4">
    <source>
        <dbReference type="Proteomes" id="UP000237968"/>
    </source>
</evidence>
<comment type="caution">
    <text evidence="3">The sequence shown here is derived from an EMBL/GenBank/DDBJ whole genome shotgun (WGS) entry which is preliminary data.</text>
</comment>
<dbReference type="InterPro" id="IPR013766">
    <property type="entry name" value="Thioredoxin_domain"/>
</dbReference>
<dbReference type="SUPFAM" id="SSF52833">
    <property type="entry name" value="Thioredoxin-like"/>
    <property type="match status" value="1"/>
</dbReference>
<feature type="compositionally biased region" description="Gly residues" evidence="1">
    <location>
        <begin position="69"/>
        <end position="87"/>
    </location>
</feature>
<dbReference type="PROSITE" id="PS51352">
    <property type="entry name" value="THIOREDOXIN_2"/>
    <property type="match status" value="1"/>
</dbReference>
<evidence type="ECO:0000256" key="1">
    <source>
        <dbReference type="SAM" id="MobiDB-lite"/>
    </source>
</evidence>
<feature type="domain" description="Thioredoxin" evidence="2">
    <location>
        <begin position="120"/>
        <end position="261"/>
    </location>
</feature>
<dbReference type="EMBL" id="PVNK01000272">
    <property type="protein sequence ID" value="PRP90695.1"/>
    <property type="molecule type" value="Genomic_DNA"/>
</dbReference>
<dbReference type="Gene3D" id="3.40.30.10">
    <property type="entry name" value="Glutaredoxin"/>
    <property type="match status" value="1"/>
</dbReference>
<dbReference type="AlphaFoldDB" id="A0A2S9XCX5"/>
<name>A0A2S9XCX5_9BACT</name>
<accession>A0A2S9XCX5</accession>
<proteinExistence type="predicted"/>
<evidence type="ECO:0000259" key="2">
    <source>
        <dbReference type="PROSITE" id="PS51352"/>
    </source>
</evidence>
<dbReference type="InterPro" id="IPR036249">
    <property type="entry name" value="Thioredoxin-like_sf"/>
</dbReference>
<keyword evidence="4" id="KW-1185">Reference proteome</keyword>
<gene>
    <name evidence="3" type="ORF">ENSA5_62410</name>
</gene>
<sequence length="267" mass="28307">MRDLHTSRTSLPRWQVPGLVALVCASLGCIPSFPPCDCSKAGDTGGGPADYPDFEFLDRSVDCAIPLASGGGGDGGTDTGTEDGGGGEELACGYPAGPYGFNLGETFENLVMFDCMANQVQIAQYLPQEGLPEVETRGVVFGLGAIWCDPCRMEGEEWAADFVDEYASEGIQFIQALDEGAAGSPVLPASCEGWSSTVVDDKFPIVYVEEVAGLRSKIELMPNEPIPFTLIFDANANIIFRRTGGVVDADILTAQIQSLINDPYGDI</sequence>
<dbReference type="Proteomes" id="UP000237968">
    <property type="component" value="Unassembled WGS sequence"/>
</dbReference>
<reference evidence="3 4" key="1">
    <citation type="submission" date="2018-03" db="EMBL/GenBank/DDBJ databases">
        <title>Draft Genome Sequences of the Obligatory Marine Myxobacteria Enhygromyxa salina SWB005.</title>
        <authorList>
            <person name="Poehlein A."/>
            <person name="Moghaddam J.A."/>
            <person name="Harms H."/>
            <person name="Alanjari M."/>
            <person name="Koenig G.M."/>
            <person name="Daniel R."/>
            <person name="Schaeberle T.F."/>
        </authorList>
    </citation>
    <scope>NUCLEOTIDE SEQUENCE [LARGE SCALE GENOMIC DNA]</scope>
    <source>
        <strain evidence="3 4">SWB005</strain>
    </source>
</reference>
<dbReference type="PROSITE" id="PS51257">
    <property type="entry name" value="PROKAR_LIPOPROTEIN"/>
    <property type="match status" value="1"/>
</dbReference>
<evidence type="ECO:0000313" key="3">
    <source>
        <dbReference type="EMBL" id="PRP90695.1"/>
    </source>
</evidence>
<protein>
    <recommendedName>
        <fullName evidence="2">Thioredoxin domain-containing protein</fullName>
    </recommendedName>
</protein>
<organism evidence="3 4">
    <name type="scientific">Enhygromyxa salina</name>
    <dbReference type="NCBI Taxonomy" id="215803"/>
    <lineage>
        <taxon>Bacteria</taxon>
        <taxon>Pseudomonadati</taxon>
        <taxon>Myxococcota</taxon>
        <taxon>Polyangia</taxon>
        <taxon>Nannocystales</taxon>
        <taxon>Nannocystaceae</taxon>
        <taxon>Enhygromyxa</taxon>
    </lineage>
</organism>